<dbReference type="GO" id="GO:0007165">
    <property type="term" value="P:signal transduction"/>
    <property type="evidence" value="ECO:0007669"/>
    <property type="project" value="UniProtKB-KW"/>
</dbReference>
<dbReference type="SMART" id="SM01358">
    <property type="entry name" value="HBM"/>
    <property type="match status" value="1"/>
</dbReference>
<dbReference type="Pfam" id="PF16591">
    <property type="entry name" value="HBM"/>
    <property type="match status" value="1"/>
</dbReference>
<keyword evidence="2" id="KW-0145">Chemotaxis</keyword>
<dbReference type="PROSITE" id="PS50111">
    <property type="entry name" value="CHEMOTAXIS_TRANSDUC_2"/>
    <property type="match status" value="1"/>
</dbReference>
<feature type="coiled-coil region" evidence="9">
    <location>
        <begin position="581"/>
        <end position="608"/>
    </location>
</feature>
<feature type="domain" description="Methyl-accepting transducer" evidence="11">
    <location>
        <begin position="381"/>
        <end position="617"/>
    </location>
</feature>
<gene>
    <name evidence="14" type="ORF">FXN65_16950</name>
</gene>
<dbReference type="SUPFAM" id="SSF58104">
    <property type="entry name" value="Methyl-accepting chemotaxis protein (MCP) signaling domain"/>
    <property type="match status" value="1"/>
</dbReference>
<dbReference type="GO" id="GO:0016020">
    <property type="term" value="C:membrane"/>
    <property type="evidence" value="ECO:0007669"/>
    <property type="project" value="UniProtKB-SubCell"/>
</dbReference>
<feature type="transmembrane region" description="Helical" evidence="10">
    <location>
        <begin position="303"/>
        <end position="327"/>
    </location>
</feature>
<dbReference type="EMBL" id="CP043311">
    <property type="protein sequence ID" value="QEY63667.1"/>
    <property type="molecule type" value="Genomic_DNA"/>
</dbReference>
<keyword evidence="15" id="KW-1185">Reference proteome</keyword>
<feature type="transmembrane region" description="Helical" evidence="10">
    <location>
        <begin position="18"/>
        <end position="37"/>
    </location>
</feature>
<reference evidence="14 15" key="1">
    <citation type="submission" date="2019-08" db="EMBL/GenBank/DDBJ databases">
        <title>Whole-genome Sequencing of e-waste polymer degrading bacterium Pseudomonas sp. strain PE08.</title>
        <authorList>
            <person name="Kirdat K."/>
            <person name="Debbarma P."/>
            <person name="Narawade N."/>
            <person name="Suyal D."/>
            <person name="Thorat V."/>
            <person name="Shouche Y."/>
            <person name="Goel R."/>
            <person name="Yadav A."/>
        </authorList>
    </citation>
    <scope>NUCLEOTIDE SEQUENCE [LARGE SCALE GENOMIC DNA]</scope>
    <source>
        <strain evidence="14 15">PE08</strain>
    </source>
</reference>
<dbReference type="GO" id="GO:0006935">
    <property type="term" value="P:chemotaxis"/>
    <property type="evidence" value="ECO:0007669"/>
    <property type="project" value="UniProtKB-KW"/>
</dbReference>
<evidence type="ECO:0000256" key="8">
    <source>
        <dbReference type="PROSITE-ProRule" id="PRU00284"/>
    </source>
</evidence>
<dbReference type="InterPro" id="IPR032255">
    <property type="entry name" value="HBM"/>
</dbReference>
<organism evidence="14 15">
    <name type="scientific">Metapseudomonas lalkuanensis</name>
    <dbReference type="NCBI Taxonomy" id="2604832"/>
    <lineage>
        <taxon>Bacteria</taxon>
        <taxon>Pseudomonadati</taxon>
        <taxon>Pseudomonadota</taxon>
        <taxon>Gammaproteobacteria</taxon>
        <taxon>Pseudomonadales</taxon>
        <taxon>Pseudomonadaceae</taxon>
        <taxon>Metapseudomonas</taxon>
    </lineage>
</organism>
<dbReference type="InterPro" id="IPR003660">
    <property type="entry name" value="HAMP_dom"/>
</dbReference>
<dbReference type="Pfam" id="PF00672">
    <property type="entry name" value="HAMP"/>
    <property type="match status" value="1"/>
</dbReference>
<dbReference type="PROSITE" id="PS50885">
    <property type="entry name" value="HAMP"/>
    <property type="match status" value="1"/>
</dbReference>
<evidence type="ECO:0000256" key="4">
    <source>
        <dbReference type="ARBA" id="ARBA00022989"/>
    </source>
</evidence>
<dbReference type="AlphaFoldDB" id="A0A5J6QMT3"/>
<dbReference type="KEGG" id="plal:FXN65_16950"/>
<proteinExistence type="inferred from homology"/>
<protein>
    <submittedName>
        <fullName evidence="14">HAMP domain-containing protein</fullName>
    </submittedName>
</protein>
<comment type="subcellular location">
    <subcellularLocation>
        <location evidence="1">Membrane</location>
        <topology evidence="1">Multi-pass membrane protein</topology>
    </subcellularLocation>
</comment>
<evidence type="ECO:0000256" key="5">
    <source>
        <dbReference type="ARBA" id="ARBA00023136"/>
    </source>
</evidence>
<evidence type="ECO:0000313" key="14">
    <source>
        <dbReference type="EMBL" id="QEY63667.1"/>
    </source>
</evidence>
<evidence type="ECO:0000259" key="12">
    <source>
        <dbReference type="PROSITE" id="PS50885"/>
    </source>
</evidence>
<keyword evidence="3 10" id="KW-0812">Transmembrane</keyword>
<dbReference type="GO" id="GO:0004888">
    <property type="term" value="F:transmembrane signaling receptor activity"/>
    <property type="evidence" value="ECO:0007669"/>
    <property type="project" value="InterPro"/>
</dbReference>
<feature type="coiled-coil region" evidence="9">
    <location>
        <begin position="109"/>
        <end position="157"/>
    </location>
</feature>
<keyword evidence="5 10" id="KW-0472">Membrane</keyword>
<dbReference type="CDD" id="cd11386">
    <property type="entry name" value="MCP_signal"/>
    <property type="match status" value="1"/>
</dbReference>
<dbReference type="FunFam" id="1.10.287.950:FF:000001">
    <property type="entry name" value="Methyl-accepting chemotaxis sensory transducer"/>
    <property type="match status" value="1"/>
</dbReference>
<dbReference type="PANTHER" id="PTHR32089:SF120">
    <property type="entry name" value="METHYL-ACCEPTING CHEMOTAXIS PROTEIN TLPQ"/>
    <property type="match status" value="1"/>
</dbReference>
<evidence type="ECO:0000256" key="3">
    <source>
        <dbReference type="ARBA" id="ARBA00022692"/>
    </source>
</evidence>
<feature type="domain" description="HAMP" evidence="12">
    <location>
        <begin position="324"/>
        <end position="376"/>
    </location>
</feature>
<dbReference type="Proteomes" id="UP000327179">
    <property type="component" value="Chromosome"/>
</dbReference>
<sequence>MNGSITGFFNDLSVRQKLLTGFGLVLAITLLVAWTSWRALEGALHRFDILLRVNDIDTKLYLVRQHEKDFIIRSDEQAIRNALQIIGEIQGIADNTLQVMTIPRTIDLMKQIQTDLGQYQRNLTGLEDMEKNKRSAQQNMEQAAREALKQFDELEQHLTQAALVQIRQNGDEDSIRALESATHASGMAKDMLTARRHEKDFVMRGDDQYADKLNALFNTLDSRASDLAGRISDPGAREDLDSARKQIERYRSEFANLRQSIQLHADSESEMATRASDISDSSTDALNIQMQLLEADARKAKTILITAAAIGFVVGLLSAFVIAQLIVTPLRQAVQQARKVAAGDLTSDIHSNRKDELGQLMQAMQDMTESLRSLLKRLSSGIEQLATAAEEMSAVTEQTSAGVTQQKMETEQVATAMNEMVATVQDVARNAESAADSAGHADRQAQHGTAVVQQAIERIEHLARAIEQSAGAIERLKHDSTNIGTVLDVIKSIAEQTNLLALNAAIEAARAGEAGRGFAVVADEVRALARRTQESTTQIEKLVSTLQDGAQGAVDMMGRSQTQAGHTVEAAKEAGTALQAINRSVSDIQQLNQQIATAAEQQSAVAEEINRSVTSIRDVAEQSAAATEETSAASIDLARLGGELQTEVNRFRLA</sequence>
<keyword evidence="9" id="KW-0175">Coiled coil</keyword>
<keyword evidence="6 8" id="KW-0807">Transducer</keyword>
<keyword evidence="4 10" id="KW-1133">Transmembrane helix</keyword>
<evidence type="ECO:0000256" key="1">
    <source>
        <dbReference type="ARBA" id="ARBA00004141"/>
    </source>
</evidence>
<dbReference type="PRINTS" id="PR00260">
    <property type="entry name" value="CHEMTRNSDUCR"/>
</dbReference>
<dbReference type="Gene3D" id="1.20.1440.210">
    <property type="match status" value="1"/>
</dbReference>
<evidence type="ECO:0000256" key="6">
    <source>
        <dbReference type="ARBA" id="ARBA00023224"/>
    </source>
</evidence>
<dbReference type="CDD" id="cd06225">
    <property type="entry name" value="HAMP"/>
    <property type="match status" value="1"/>
</dbReference>
<evidence type="ECO:0000256" key="9">
    <source>
        <dbReference type="SAM" id="Coils"/>
    </source>
</evidence>
<evidence type="ECO:0000259" key="13">
    <source>
        <dbReference type="PROSITE" id="PS51753"/>
    </source>
</evidence>
<evidence type="ECO:0000256" key="10">
    <source>
        <dbReference type="SAM" id="Phobius"/>
    </source>
</evidence>
<evidence type="ECO:0000256" key="7">
    <source>
        <dbReference type="ARBA" id="ARBA00029447"/>
    </source>
</evidence>
<dbReference type="SMART" id="SM00304">
    <property type="entry name" value="HAMP"/>
    <property type="match status" value="2"/>
</dbReference>
<dbReference type="Pfam" id="PF00015">
    <property type="entry name" value="MCPsignal"/>
    <property type="match status" value="1"/>
</dbReference>
<feature type="domain" description="HBM" evidence="13">
    <location>
        <begin position="45"/>
        <end position="297"/>
    </location>
</feature>
<dbReference type="PANTHER" id="PTHR32089">
    <property type="entry name" value="METHYL-ACCEPTING CHEMOTAXIS PROTEIN MCPB"/>
    <property type="match status" value="1"/>
</dbReference>
<accession>A0A5J6QMT3</accession>
<evidence type="ECO:0000256" key="2">
    <source>
        <dbReference type="ARBA" id="ARBA00022500"/>
    </source>
</evidence>
<name>A0A5J6QMT3_9GAMM</name>
<dbReference type="Gene3D" id="1.10.287.950">
    <property type="entry name" value="Methyl-accepting chemotaxis protein"/>
    <property type="match status" value="1"/>
</dbReference>
<evidence type="ECO:0000259" key="11">
    <source>
        <dbReference type="PROSITE" id="PS50111"/>
    </source>
</evidence>
<dbReference type="InterPro" id="IPR004089">
    <property type="entry name" value="MCPsignal_dom"/>
</dbReference>
<dbReference type="RefSeq" id="WP_151134570.1">
    <property type="nucleotide sequence ID" value="NZ_CP043311.1"/>
</dbReference>
<dbReference type="InterPro" id="IPR004090">
    <property type="entry name" value="Chemotax_Me-accpt_rcpt"/>
</dbReference>
<evidence type="ECO:0000313" key="15">
    <source>
        <dbReference type="Proteomes" id="UP000327179"/>
    </source>
</evidence>
<dbReference type="PROSITE" id="PS51753">
    <property type="entry name" value="HBM"/>
    <property type="match status" value="1"/>
</dbReference>
<comment type="similarity">
    <text evidence="7">Belongs to the methyl-accepting chemotaxis (MCP) protein family.</text>
</comment>
<dbReference type="SMART" id="SM00283">
    <property type="entry name" value="MA"/>
    <property type="match status" value="1"/>
</dbReference>